<dbReference type="Gramene" id="C.cajan_06900.t">
    <property type="protein sequence ID" value="C.cajan_06900.t.cds1"/>
    <property type="gene ID" value="C.cajan_06900"/>
</dbReference>
<dbReference type="AlphaFoldDB" id="A0A151U544"/>
<evidence type="ECO:0000313" key="3">
    <source>
        <dbReference type="Proteomes" id="UP000075243"/>
    </source>
</evidence>
<sequence>MAQYGFATYRISSAYNTSSVSSEIGEPVSKPFAPFVPKLNNGNGTSEGYVTKKKIVPVASGPYFSDEDESDDEWTKHPVRSSPPKVDEFLTKVHNEASRPSSGYGDYRSNKPNGTNYDKKEVSKPFGGAIKNDNHGDGYYNSGTNGYGGHKPTESTIRNNKHDGTNGYGDYGGRKPVESTIRNNKYDDPNGYRDYGARKPVVSAMHDKYDGTNGYGGNKEGRKPIGSALNHDGYNGYGSDYGNKEGRKPIRGALDHDDYNGYGGDYGNKEGRNPVEIPVVKKGKNDAYGGNGSPVKGTNYDGHGGYGSPFKDKIYDDHGGYGSPLKKEKSFDDHGGYGSPLKKEKSFDDHGGYGSPFKETNFDGHNGSKGYGPGGYGDYYNNSNKEGHKPPSSPMYRGYGHNKEKGKPYGSVSPTGHDDKYYDDNGYGNKQSGPKITSSWTASPRKGTQLTKPMNDIGEAIELLKIEGAKLNGLSREPKPSYENNPHQRRYDGPGNDKRAMDLVNETERLPSVRPRFNPVGGRGRERDYGSSSNGVIDHVEAQRRYKGIAI</sequence>
<feature type="compositionally biased region" description="Low complexity" evidence="1">
    <location>
        <begin position="232"/>
        <end position="241"/>
    </location>
</feature>
<feature type="compositionally biased region" description="Basic and acidic residues" evidence="1">
    <location>
        <begin position="85"/>
        <end position="97"/>
    </location>
</feature>
<dbReference type="Proteomes" id="UP000075243">
    <property type="component" value="Chromosome 2"/>
</dbReference>
<feature type="region of interest" description="Disordered" evidence="1">
    <location>
        <begin position="61"/>
        <end position="199"/>
    </location>
</feature>
<feature type="compositionally biased region" description="Basic and acidic residues" evidence="1">
    <location>
        <begin position="184"/>
        <end position="197"/>
    </location>
</feature>
<feature type="compositionally biased region" description="Gly residues" evidence="1">
    <location>
        <begin position="367"/>
        <end position="377"/>
    </location>
</feature>
<feature type="region of interest" description="Disordered" evidence="1">
    <location>
        <begin position="211"/>
        <end position="454"/>
    </location>
</feature>
<feature type="compositionally biased region" description="Polar residues" evidence="1">
    <location>
        <begin position="431"/>
        <end position="452"/>
    </location>
</feature>
<feature type="compositionally biased region" description="Basic and acidic residues" evidence="1">
    <location>
        <begin position="242"/>
        <end position="259"/>
    </location>
</feature>
<feature type="region of interest" description="Disordered" evidence="1">
    <location>
        <begin position="470"/>
        <end position="536"/>
    </location>
</feature>
<evidence type="ECO:0000256" key="1">
    <source>
        <dbReference type="SAM" id="MobiDB-lite"/>
    </source>
</evidence>
<organism evidence="2 3">
    <name type="scientific">Cajanus cajan</name>
    <name type="common">Pigeon pea</name>
    <name type="synonym">Cajanus indicus</name>
    <dbReference type="NCBI Taxonomy" id="3821"/>
    <lineage>
        <taxon>Eukaryota</taxon>
        <taxon>Viridiplantae</taxon>
        <taxon>Streptophyta</taxon>
        <taxon>Embryophyta</taxon>
        <taxon>Tracheophyta</taxon>
        <taxon>Spermatophyta</taxon>
        <taxon>Magnoliopsida</taxon>
        <taxon>eudicotyledons</taxon>
        <taxon>Gunneridae</taxon>
        <taxon>Pentapetalae</taxon>
        <taxon>rosids</taxon>
        <taxon>fabids</taxon>
        <taxon>Fabales</taxon>
        <taxon>Fabaceae</taxon>
        <taxon>Papilionoideae</taxon>
        <taxon>50 kb inversion clade</taxon>
        <taxon>NPAAA clade</taxon>
        <taxon>indigoferoid/millettioid clade</taxon>
        <taxon>Phaseoleae</taxon>
        <taxon>Cajanus</taxon>
    </lineage>
</organism>
<accession>A0A151U544</accession>
<name>A0A151U544_CAJCA</name>
<gene>
    <name evidence="2" type="ORF">KK1_007095</name>
</gene>
<reference evidence="2 3" key="1">
    <citation type="journal article" date="2012" name="Nat. Biotechnol.">
        <title>Draft genome sequence of pigeonpea (Cajanus cajan), an orphan legume crop of resource-poor farmers.</title>
        <authorList>
            <person name="Varshney R.K."/>
            <person name="Chen W."/>
            <person name="Li Y."/>
            <person name="Bharti A.K."/>
            <person name="Saxena R.K."/>
            <person name="Schlueter J.A."/>
            <person name="Donoghue M.T."/>
            <person name="Azam S."/>
            <person name="Fan G."/>
            <person name="Whaley A.M."/>
            <person name="Farmer A.D."/>
            <person name="Sheridan J."/>
            <person name="Iwata A."/>
            <person name="Tuteja R."/>
            <person name="Penmetsa R.V."/>
            <person name="Wu W."/>
            <person name="Upadhyaya H.D."/>
            <person name="Yang S.P."/>
            <person name="Shah T."/>
            <person name="Saxena K.B."/>
            <person name="Michael T."/>
            <person name="McCombie W.R."/>
            <person name="Yang B."/>
            <person name="Zhang G."/>
            <person name="Yang H."/>
            <person name="Wang J."/>
            <person name="Spillane C."/>
            <person name="Cook D.R."/>
            <person name="May G.D."/>
            <person name="Xu X."/>
            <person name="Jackson S.A."/>
        </authorList>
    </citation>
    <scope>NUCLEOTIDE SEQUENCE [LARGE SCALE GENOMIC DNA]</scope>
    <source>
        <strain evidence="3">cv. Asha</strain>
    </source>
</reference>
<dbReference type="OMA" id="NKERYKP"/>
<feature type="compositionally biased region" description="Basic and acidic residues" evidence="1">
    <location>
        <begin position="310"/>
        <end position="351"/>
    </location>
</feature>
<keyword evidence="3" id="KW-1185">Reference proteome</keyword>
<dbReference type="EMBL" id="CM003604">
    <property type="protein sequence ID" value="KYP74417.1"/>
    <property type="molecule type" value="Genomic_DNA"/>
</dbReference>
<evidence type="ECO:0000313" key="2">
    <source>
        <dbReference type="EMBL" id="KYP74417.1"/>
    </source>
</evidence>
<feature type="compositionally biased region" description="Basic and acidic residues" evidence="1">
    <location>
        <begin position="489"/>
        <end position="511"/>
    </location>
</feature>
<protein>
    <submittedName>
        <fullName evidence="2">Uncharacterized protein</fullName>
    </submittedName>
</protein>
<proteinExistence type="predicted"/>